<proteinExistence type="predicted"/>
<dbReference type="PROSITE" id="PS50005">
    <property type="entry name" value="TPR"/>
    <property type="match status" value="1"/>
</dbReference>
<dbReference type="InterPro" id="IPR019734">
    <property type="entry name" value="TPR_rpt"/>
</dbReference>
<feature type="chain" id="PRO_5047489746" evidence="2">
    <location>
        <begin position="20"/>
        <end position="404"/>
    </location>
</feature>
<evidence type="ECO:0000313" key="4">
    <source>
        <dbReference type="Proteomes" id="UP001317191"/>
    </source>
</evidence>
<feature type="repeat" description="TPR" evidence="1">
    <location>
        <begin position="304"/>
        <end position="337"/>
    </location>
</feature>
<name>A0ABT0TN59_9FLAO</name>
<keyword evidence="2" id="KW-0732">Signal</keyword>
<dbReference type="Pfam" id="PF13181">
    <property type="entry name" value="TPR_8"/>
    <property type="match status" value="1"/>
</dbReference>
<sequence length="404" mass="46241">MKSIIVSLLLWFSTMGLQAQGTNGYWDNQRMTNKEIKLAAGEKIIVKSEDFPVGTTEFVYRITLLDENQKMVNDLASVLKAIPDPYYIGKGAGSAISLVSNISGNDKCTYAIFQNQTNAITFVGDEKFEKACVYQKNPVSKDAKVISLSKNICLEDDATNIWFVFKNTNWMMKAKIVLEIVPWVDAKASRGWNANTTKKLTEELTTLFPLDFLKENEIRKKFYVKLAEKMKEEYRFNDYQFLTSEEKMLFVEKHQENTFVEIGLPNGYGDAMTIKAKQLFQKGNPEAAITLMKGKVVSKSKATALQWNVLGEMYLNTKQFEKALQTFKTAEKIDAGELNVQMNLAHVYMFLDEFSKAKEIHKRYKDQNISATQSWKDKAMLDLENFLNTTLPQENIEKVKKLLE</sequence>
<organism evidence="3 4">
    <name type="scientific">Flavobacterium luminosum</name>
    <dbReference type="NCBI Taxonomy" id="2949086"/>
    <lineage>
        <taxon>Bacteria</taxon>
        <taxon>Pseudomonadati</taxon>
        <taxon>Bacteroidota</taxon>
        <taxon>Flavobacteriia</taxon>
        <taxon>Flavobacteriales</taxon>
        <taxon>Flavobacteriaceae</taxon>
        <taxon>Flavobacterium</taxon>
    </lineage>
</organism>
<protein>
    <submittedName>
        <fullName evidence="3">Tetratricopeptide repeat protein</fullName>
    </submittedName>
</protein>
<dbReference type="SUPFAM" id="SSF48452">
    <property type="entry name" value="TPR-like"/>
    <property type="match status" value="1"/>
</dbReference>
<keyword evidence="4" id="KW-1185">Reference proteome</keyword>
<evidence type="ECO:0000256" key="1">
    <source>
        <dbReference type="PROSITE-ProRule" id="PRU00339"/>
    </source>
</evidence>
<gene>
    <name evidence="3" type="ORF">NAT50_05990</name>
</gene>
<dbReference type="InterPro" id="IPR011990">
    <property type="entry name" value="TPR-like_helical_dom_sf"/>
</dbReference>
<feature type="signal peptide" evidence="2">
    <location>
        <begin position="1"/>
        <end position="19"/>
    </location>
</feature>
<dbReference type="Proteomes" id="UP001317191">
    <property type="component" value="Unassembled WGS sequence"/>
</dbReference>
<dbReference type="RefSeq" id="WP_250592307.1">
    <property type="nucleotide sequence ID" value="NZ_JAMLJM010000003.1"/>
</dbReference>
<accession>A0ABT0TN59</accession>
<evidence type="ECO:0000256" key="2">
    <source>
        <dbReference type="SAM" id="SignalP"/>
    </source>
</evidence>
<keyword evidence="1" id="KW-0802">TPR repeat</keyword>
<reference evidence="3 4" key="1">
    <citation type="submission" date="2022-05" db="EMBL/GenBank/DDBJ databases">
        <title>Flavobacterium sp., isolated from activated sludge.</title>
        <authorList>
            <person name="Ran Q."/>
        </authorList>
    </citation>
    <scope>NUCLEOTIDE SEQUENCE [LARGE SCALE GENOMIC DNA]</scope>
    <source>
        <strain evidence="3 4">HXWNR70</strain>
    </source>
</reference>
<dbReference type="EMBL" id="JAMLJM010000003">
    <property type="protein sequence ID" value="MCL9808907.1"/>
    <property type="molecule type" value="Genomic_DNA"/>
</dbReference>
<dbReference type="Gene3D" id="1.25.40.10">
    <property type="entry name" value="Tetratricopeptide repeat domain"/>
    <property type="match status" value="1"/>
</dbReference>
<evidence type="ECO:0000313" key="3">
    <source>
        <dbReference type="EMBL" id="MCL9808907.1"/>
    </source>
</evidence>
<comment type="caution">
    <text evidence="3">The sequence shown here is derived from an EMBL/GenBank/DDBJ whole genome shotgun (WGS) entry which is preliminary data.</text>
</comment>